<accession>A0A8X6YTK6</accession>
<dbReference type="EMBL" id="BMAV01022493">
    <property type="protein sequence ID" value="GFY77529.1"/>
    <property type="molecule type" value="Genomic_DNA"/>
</dbReference>
<organism evidence="1 2">
    <name type="scientific">Trichonephila inaurata madagascariensis</name>
    <dbReference type="NCBI Taxonomy" id="2747483"/>
    <lineage>
        <taxon>Eukaryota</taxon>
        <taxon>Metazoa</taxon>
        <taxon>Ecdysozoa</taxon>
        <taxon>Arthropoda</taxon>
        <taxon>Chelicerata</taxon>
        <taxon>Arachnida</taxon>
        <taxon>Araneae</taxon>
        <taxon>Araneomorphae</taxon>
        <taxon>Entelegynae</taxon>
        <taxon>Araneoidea</taxon>
        <taxon>Nephilidae</taxon>
        <taxon>Trichonephila</taxon>
        <taxon>Trichonephila inaurata</taxon>
    </lineage>
</organism>
<keyword evidence="2" id="KW-1185">Reference proteome</keyword>
<name>A0A8X6YTK6_9ARAC</name>
<evidence type="ECO:0000313" key="1">
    <source>
        <dbReference type="EMBL" id="GFY77529.1"/>
    </source>
</evidence>
<proteinExistence type="predicted"/>
<gene>
    <name evidence="1" type="ORF">TNIN_46221</name>
</gene>
<reference evidence="1" key="1">
    <citation type="submission" date="2020-08" db="EMBL/GenBank/DDBJ databases">
        <title>Multicomponent nature underlies the extraordinary mechanical properties of spider dragline silk.</title>
        <authorList>
            <person name="Kono N."/>
            <person name="Nakamura H."/>
            <person name="Mori M."/>
            <person name="Yoshida Y."/>
            <person name="Ohtoshi R."/>
            <person name="Malay A.D."/>
            <person name="Moran D.A.P."/>
            <person name="Tomita M."/>
            <person name="Numata K."/>
            <person name="Arakawa K."/>
        </authorList>
    </citation>
    <scope>NUCLEOTIDE SEQUENCE</scope>
</reference>
<dbReference type="AlphaFoldDB" id="A0A8X6YTK6"/>
<evidence type="ECO:0000313" key="2">
    <source>
        <dbReference type="Proteomes" id="UP000886998"/>
    </source>
</evidence>
<sequence length="95" mass="10661">MHGKRWPIPGGLTSLPFSRSLLFVGHIRLIRQRVPTLYPEDNAVKSECKSAKDSFAIQMRSRRISSMGISIPQPSLMHPLRFPIPTHTHTAESGT</sequence>
<dbReference type="Proteomes" id="UP000886998">
    <property type="component" value="Unassembled WGS sequence"/>
</dbReference>
<protein>
    <submittedName>
        <fullName evidence="1">Uncharacterized protein</fullName>
    </submittedName>
</protein>
<comment type="caution">
    <text evidence="1">The sequence shown here is derived from an EMBL/GenBank/DDBJ whole genome shotgun (WGS) entry which is preliminary data.</text>
</comment>